<dbReference type="EMBL" id="LAZR01014844">
    <property type="protein sequence ID" value="KKM15692.1"/>
    <property type="molecule type" value="Genomic_DNA"/>
</dbReference>
<name>A0A0F9HKM9_9ZZZZ</name>
<feature type="non-terminal residue" evidence="1">
    <location>
        <position position="1"/>
    </location>
</feature>
<reference evidence="1" key="1">
    <citation type="journal article" date="2015" name="Nature">
        <title>Complex archaea that bridge the gap between prokaryotes and eukaryotes.</title>
        <authorList>
            <person name="Spang A."/>
            <person name="Saw J.H."/>
            <person name="Jorgensen S.L."/>
            <person name="Zaremba-Niedzwiedzka K."/>
            <person name="Martijn J."/>
            <person name="Lind A.E."/>
            <person name="van Eijk R."/>
            <person name="Schleper C."/>
            <person name="Guy L."/>
            <person name="Ettema T.J."/>
        </authorList>
    </citation>
    <scope>NUCLEOTIDE SEQUENCE</scope>
</reference>
<protein>
    <submittedName>
        <fullName evidence="1">Uncharacterized protein</fullName>
    </submittedName>
</protein>
<gene>
    <name evidence="1" type="ORF">LCGC14_1693480</name>
</gene>
<organism evidence="1">
    <name type="scientific">marine sediment metagenome</name>
    <dbReference type="NCBI Taxonomy" id="412755"/>
    <lineage>
        <taxon>unclassified sequences</taxon>
        <taxon>metagenomes</taxon>
        <taxon>ecological metagenomes</taxon>
    </lineage>
</organism>
<proteinExistence type="predicted"/>
<comment type="caution">
    <text evidence="1">The sequence shown here is derived from an EMBL/GenBank/DDBJ whole genome shotgun (WGS) entry which is preliminary data.</text>
</comment>
<sequence length="30" mass="3181">KHLVEFHTDTVGGDPGNFAGSLLAWGFNGH</sequence>
<dbReference type="AlphaFoldDB" id="A0A0F9HKM9"/>
<evidence type="ECO:0000313" key="1">
    <source>
        <dbReference type="EMBL" id="KKM15692.1"/>
    </source>
</evidence>
<accession>A0A0F9HKM9</accession>